<sequence length="85" mass="9473">MKVVLQAIIGSISIHVIYVVVMMLVGYIKTKNYKPDIESAWDTVATLQNEVEFGSVTPPYFYVLSFLGVSVICGIVILSYEKLLN</sequence>
<evidence type="ECO:0000313" key="3">
    <source>
        <dbReference type="Proteomes" id="UP001178277"/>
    </source>
</evidence>
<proteinExistence type="predicted"/>
<dbReference type="EMBL" id="JAUUTP010000015">
    <property type="protein sequence ID" value="MDP1419646.1"/>
    <property type="molecule type" value="Genomic_DNA"/>
</dbReference>
<dbReference type="RefSeq" id="WP_305160898.1">
    <property type="nucleotide sequence ID" value="NZ_JAUUTP010000015.1"/>
</dbReference>
<organism evidence="2 3">
    <name type="scientific">Peribacillus simplex</name>
    <dbReference type="NCBI Taxonomy" id="1478"/>
    <lineage>
        <taxon>Bacteria</taxon>
        <taxon>Bacillati</taxon>
        <taxon>Bacillota</taxon>
        <taxon>Bacilli</taxon>
        <taxon>Bacillales</taxon>
        <taxon>Bacillaceae</taxon>
        <taxon>Peribacillus</taxon>
    </lineage>
</organism>
<dbReference type="Proteomes" id="UP001178277">
    <property type="component" value="Unassembled WGS sequence"/>
</dbReference>
<protein>
    <recommendedName>
        <fullName evidence="4">Menaquinol-cytochrome c reductase cytochrome b subunit</fullName>
    </recommendedName>
</protein>
<name>A0AA90P197_9BACI</name>
<keyword evidence="1" id="KW-0812">Transmembrane</keyword>
<dbReference type="AlphaFoldDB" id="A0AA90P197"/>
<feature type="transmembrane region" description="Helical" evidence="1">
    <location>
        <begin position="7"/>
        <end position="28"/>
    </location>
</feature>
<evidence type="ECO:0000313" key="2">
    <source>
        <dbReference type="EMBL" id="MDP1419646.1"/>
    </source>
</evidence>
<accession>A0AA90P197</accession>
<comment type="caution">
    <text evidence="2">The sequence shown here is derived from an EMBL/GenBank/DDBJ whole genome shotgun (WGS) entry which is preliminary data.</text>
</comment>
<feature type="transmembrane region" description="Helical" evidence="1">
    <location>
        <begin position="60"/>
        <end position="80"/>
    </location>
</feature>
<reference evidence="2" key="1">
    <citation type="submission" date="2023-07" db="EMBL/GenBank/DDBJ databases">
        <title>Murine gut Bacillus species.</title>
        <authorList>
            <person name="Gutman E."/>
            <person name="Hashuel R."/>
            <person name="Litvak Y."/>
        </authorList>
    </citation>
    <scope>NUCLEOTIDE SEQUENCE</scope>
    <source>
        <strain evidence="2">RU283</strain>
    </source>
</reference>
<gene>
    <name evidence="2" type="ORF">Q8G35_14790</name>
</gene>
<evidence type="ECO:0000256" key="1">
    <source>
        <dbReference type="SAM" id="Phobius"/>
    </source>
</evidence>
<evidence type="ECO:0008006" key="4">
    <source>
        <dbReference type="Google" id="ProtNLM"/>
    </source>
</evidence>
<keyword evidence="1" id="KW-0472">Membrane</keyword>
<keyword evidence="1" id="KW-1133">Transmembrane helix</keyword>